<dbReference type="InterPro" id="IPR010064">
    <property type="entry name" value="HK97-gp10_tail"/>
</dbReference>
<accession>A0A6J5MD12</accession>
<sequence length="177" mass="19465">MAGFSVNLNGLKDIQDALKSIDGKLKQNVGDEINASALKILTDAKRLAPVNFGQLRNQIALDPINDLTYAVEAKASYSAYVEFGTGNQVSVPPDFTSYAAQFQGKKGGKFKDFVDALTLWVKRKGIGDGKNDKGLAYVIARSILQKGMRPQPFLIPSYEMEKPKLIQRLKKLLDVKS</sequence>
<protein>
    <submittedName>
        <fullName evidence="1">Bacteriophage HK97-gp10, putative tail-component</fullName>
    </submittedName>
</protein>
<dbReference type="EMBL" id="LR796396">
    <property type="protein sequence ID" value="CAB4141659.1"/>
    <property type="molecule type" value="Genomic_DNA"/>
</dbReference>
<reference evidence="1" key="1">
    <citation type="submission" date="2020-04" db="EMBL/GenBank/DDBJ databases">
        <authorList>
            <person name="Chiriac C."/>
            <person name="Salcher M."/>
            <person name="Ghai R."/>
            <person name="Kavagutti S V."/>
        </authorList>
    </citation>
    <scope>NUCLEOTIDE SEQUENCE</scope>
</reference>
<dbReference type="Pfam" id="PF04883">
    <property type="entry name" value="HK97-gp10_like"/>
    <property type="match status" value="1"/>
</dbReference>
<evidence type="ECO:0000313" key="1">
    <source>
        <dbReference type="EMBL" id="CAB4141659.1"/>
    </source>
</evidence>
<name>A0A6J5MD12_9CAUD</name>
<organism evidence="1">
    <name type="scientific">uncultured Caudovirales phage</name>
    <dbReference type="NCBI Taxonomy" id="2100421"/>
    <lineage>
        <taxon>Viruses</taxon>
        <taxon>Duplodnaviria</taxon>
        <taxon>Heunggongvirae</taxon>
        <taxon>Uroviricota</taxon>
        <taxon>Caudoviricetes</taxon>
        <taxon>Peduoviridae</taxon>
        <taxon>Maltschvirus</taxon>
        <taxon>Maltschvirus maltsch</taxon>
    </lineage>
</organism>
<dbReference type="NCBIfam" id="TIGR01725">
    <property type="entry name" value="phge_HK97_gp10"/>
    <property type="match status" value="1"/>
</dbReference>
<gene>
    <name evidence="1" type="ORF">UFOVP426_4</name>
</gene>
<proteinExistence type="predicted"/>